<keyword evidence="11" id="KW-1185">Reference proteome</keyword>
<dbReference type="AlphaFoldDB" id="A0A841BW62"/>
<keyword evidence="2 8" id="KW-0813">Transport</keyword>
<dbReference type="InterPro" id="IPR051269">
    <property type="entry name" value="Fe-S_cluster_ET"/>
</dbReference>
<keyword evidence="5 8" id="KW-0408">Iron</keyword>
<dbReference type="PRINTS" id="PR00352">
    <property type="entry name" value="3FE4SFRDOXIN"/>
</dbReference>
<protein>
    <recommendedName>
        <fullName evidence="8">Ferredoxin</fullName>
    </recommendedName>
</protein>
<dbReference type="Pfam" id="PF13459">
    <property type="entry name" value="Fer4_15"/>
    <property type="match status" value="1"/>
</dbReference>
<comment type="cofactor">
    <cofactor evidence="1">
        <name>[3Fe-4S] cluster</name>
        <dbReference type="ChEBI" id="CHEBI:21137"/>
    </cofactor>
</comment>
<evidence type="ECO:0000256" key="4">
    <source>
        <dbReference type="ARBA" id="ARBA00022982"/>
    </source>
</evidence>
<dbReference type="GO" id="GO:0009055">
    <property type="term" value="F:electron transfer activity"/>
    <property type="evidence" value="ECO:0007669"/>
    <property type="project" value="UniProtKB-UniRule"/>
</dbReference>
<dbReference type="SUPFAM" id="SSF54862">
    <property type="entry name" value="4Fe-4S ferredoxins"/>
    <property type="match status" value="1"/>
</dbReference>
<keyword evidence="4 8" id="KW-0249">Electron transport</keyword>
<organism evidence="10 11">
    <name type="scientific">Allocatelliglobosispora scoriae</name>
    <dbReference type="NCBI Taxonomy" id="643052"/>
    <lineage>
        <taxon>Bacteria</taxon>
        <taxon>Bacillati</taxon>
        <taxon>Actinomycetota</taxon>
        <taxon>Actinomycetes</taxon>
        <taxon>Micromonosporales</taxon>
        <taxon>Micromonosporaceae</taxon>
        <taxon>Allocatelliglobosispora</taxon>
    </lineage>
</organism>
<evidence type="ECO:0000256" key="6">
    <source>
        <dbReference type="ARBA" id="ARBA00023014"/>
    </source>
</evidence>
<comment type="function">
    <text evidence="8">Ferredoxins are iron-sulfur proteins that transfer electrons in a wide variety of metabolic reactions.</text>
</comment>
<gene>
    <name evidence="10" type="ORF">F4553_006781</name>
</gene>
<comment type="caution">
    <text evidence="10">The sequence shown here is derived from an EMBL/GenBank/DDBJ whole genome shotgun (WGS) entry which is preliminary data.</text>
</comment>
<sequence length="70" mass="7322">MSEVPAMRVEVDREACCGSGNCVMAAPDVFDQHESDGLVVLLLPEPPPELHDAVRQAVHLCPAGAITVAG</sequence>
<reference evidence="10 11" key="1">
    <citation type="submission" date="2020-08" db="EMBL/GenBank/DDBJ databases">
        <title>Sequencing the genomes of 1000 actinobacteria strains.</title>
        <authorList>
            <person name="Klenk H.-P."/>
        </authorList>
    </citation>
    <scope>NUCLEOTIDE SEQUENCE [LARGE SCALE GENOMIC DNA]</scope>
    <source>
        <strain evidence="10 11">DSM 45362</strain>
    </source>
</reference>
<keyword evidence="6 8" id="KW-0411">Iron-sulfur</keyword>
<dbReference type="PANTHER" id="PTHR36923">
    <property type="entry name" value="FERREDOXIN"/>
    <property type="match status" value="1"/>
</dbReference>
<evidence type="ECO:0000313" key="10">
    <source>
        <dbReference type="EMBL" id="MBB5873347.1"/>
    </source>
</evidence>
<dbReference type="PROSITE" id="PS51379">
    <property type="entry name" value="4FE4S_FER_2"/>
    <property type="match status" value="1"/>
</dbReference>
<dbReference type="PANTHER" id="PTHR36923:SF3">
    <property type="entry name" value="FERREDOXIN"/>
    <property type="match status" value="1"/>
</dbReference>
<feature type="domain" description="4Fe-4S ferredoxin-type" evidence="9">
    <location>
        <begin position="7"/>
        <end position="35"/>
    </location>
</feature>
<evidence type="ECO:0000256" key="1">
    <source>
        <dbReference type="ARBA" id="ARBA00001927"/>
    </source>
</evidence>
<evidence type="ECO:0000313" key="11">
    <source>
        <dbReference type="Proteomes" id="UP000587527"/>
    </source>
</evidence>
<evidence type="ECO:0000256" key="3">
    <source>
        <dbReference type="ARBA" id="ARBA00022723"/>
    </source>
</evidence>
<accession>A0A841BW62</accession>
<dbReference type="GO" id="GO:0051538">
    <property type="term" value="F:3 iron, 4 sulfur cluster binding"/>
    <property type="evidence" value="ECO:0007669"/>
    <property type="project" value="UniProtKB-KW"/>
</dbReference>
<dbReference type="InterPro" id="IPR017896">
    <property type="entry name" value="4Fe4S_Fe-S-bd"/>
</dbReference>
<dbReference type="InterPro" id="IPR001080">
    <property type="entry name" value="3Fe4S_ferredoxin"/>
</dbReference>
<evidence type="ECO:0000256" key="5">
    <source>
        <dbReference type="ARBA" id="ARBA00023004"/>
    </source>
</evidence>
<dbReference type="EMBL" id="JACHMN010000003">
    <property type="protein sequence ID" value="MBB5873347.1"/>
    <property type="molecule type" value="Genomic_DNA"/>
</dbReference>
<proteinExistence type="predicted"/>
<evidence type="ECO:0000259" key="9">
    <source>
        <dbReference type="PROSITE" id="PS51379"/>
    </source>
</evidence>
<name>A0A841BW62_9ACTN</name>
<evidence type="ECO:0000256" key="8">
    <source>
        <dbReference type="RuleBase" id="RU368020"/>
    </source>
</evidence>
<evidence type="ECO:0000256" key="7">
    <source>
        <dbReference type="ARBA" id="ARBA00023291"/>
    </source>
</evidence>
<keyword evidence="3 8" id="KW-0479">Metal-binding</keyword>
<dbReference type="RefSeq" id="WP_376776327.1">
    <property type="nucleotide sequence ID" value="NZ_JACHMN010000003.1"/>
</dbReference>
<dbReference type="GO" id="GO:0005506">
    <property type="term" value="F:iron ion binding"/>
    <property type="evidence" value="ECO:0007669"/>
    <property type="project" value="UniProtKB-UniRule"/>
</dbReference>
<keyword evidence="7" id="KW-0003">3Fe-4S</keyword>
<dbReference type="Proteomes" id="UP000587527">
    <property type="component" value="Unassembled WGS sequence"/>
</dbReference>
<dbReference type="Gene3D" id="3.30.70.20">
    <property type="match status" value="1"/>
</dbReference>
<evidence type="ECO:0000256" key="2">
    <source>
        <dbReference type="ARBA" id="ARBA00022448"/>
    </source>
</evidence>